<reference evidence="3" key="1">
    <citation type="submission" date="2025-08" db="UniProtKB">
        <authorList>
            <consortium name="RefSeq"/>
        </authorList>
    </citation>
    <scope>IDENTIFICATION</scope>
</reference>
<accession>A0A1U8A7B6</accession>
<dbReference type="AlphaFoldDB" id="A0A1U8A7B6"/>
<evidence type="ECO:0000256" key="1">
    <source>
        <dbReference type="SAM" id="MobiDB-lite"/>
    </source>
</evidence>
<sequence length="383" mass="41914">MKASLKFREDQKPLFRAKVPLSVLGLPFQSSISAGDSKELCLNLGTLFERGPSFRIAYRPNDSWNPFSIVVKTGIGSFGSPISAPMTMSAEFNLLGHGNPSFYIQFKPRIGDFSIKKSTSSHISLSSQPSVFGSKIKPNGMNVDSEVEDSGLGGEVPIANGTYRPENGVFFHKKINGLLPETHATNAIDGLFSGLEFSASTVLPVRNRALLKFRWGLKFPPELRAAFIEDGIASFTDRISLRKFPFLAMKKISIEHVAEDDRKNATKWGPGSLFQANADVTESCFTIKRQLEVMQAENRSLRKAIEDLLSEVGAGKQAPGTRIQESLKYRETERSGSGKSSGDRNERRKGERKIPEFGGGFVTGDKGLDGDINAELKNMGGAI</sequence>
<gene>
    <name evidence="3" type="primary">LOC104597767</name>
</gene>
<keyword evidence="2" id="KW-1185">Reference proteome</keyword>
<dbReference type="Proteomes" id="UP000189703">
    <property type="component" value="Unplaced"/>
</dbReference>
<evidence type="ECO:0000313" key="3">
    <source>
        <dbReference type="RefSeq" id="XP_010257793.1"/>
    </source>
</evidence>
<dbReference type="RefSeq" id="XP_010257793.1">
    <property type="nucleotide sequence ID" value="XM_010259491.1"/>
</dbReference>
<dbReference type="OMA" id="DFAGFFT"/>
<feature type="compositionally biased region" description="Basic and acidic residues" evidence="1">
    <location>
        <begin position="325"/>
        <end position="355"/>
    </location>
</feature>
<dbReference type="STRING" id="4432.A0A1U8A7B6"/>
<name>A0A1U8A7B6_NELNU</name>
<dbReference type="PANTHER" id="PTHR34285:SF3">
    <property type="entry name" value="OS08G0510800 PROTEIN"/>
    <property type="match status" value="1"/>
</dbReference>
<dbReference type="eggNOG" id="ENOG502QT3I">
    <property type="taxonomic scope" value="Eukaryota"/>
</dbReference>
<dbReference type="InParanoid" id="A0A1U8A7B6"/>
<protein>
    <submittedName>
        <fullName evidence="3">Uncharacterized protein LOC104597767</fullName>
    </submittedName>
</protein>
<dbReference type="FunCoup" id="A0A1U8A7B6">
    <property type="interactions" value="2654"/>
</dbReference>
<dbReference type="KEGG" id="nnu:104597767"/>
<proteinExistence type="predicted"/>
<feature type="region of interest" description="Disordered" evidence="1">
    <location>
        <begin position="315"/>
        <end position="363"/>
    </location>
</feature>
<evidence type="ECO:0000313" key="2">
    <source>
        <dbReference type="Proteomes" id="UP000189703"/>
    </source>
</evidence>
<dbReference type="OrthoDB" id="1926966at2759"/>
<dbReference type="PANTHER" id="PTHR34285">
    <property type="entry name" value="OS08G0510800 PROTEIN"/>
    <property type="match status" value="1"/>
</dbReference>
<dbReference type="GeneID" id="104597767"/>
<organism evidence="2 3">
    <name type="scientific">Nelumbo nucifera</name>
    <name type="common">Sacred lotus</name>
    <dbReference type="NCBI Taxonomy" id="4432"/>
    <lineage>
        <taxon>Eukaryota</taxon>
        <taxon>Viridiplantae</taxon>
        <taxon>Streptophyta</taxon>
        <taxon>Embryophyta</taxon>
        <taxon>Tracheophyta</taxon>
        <taxon>Spermatophyta</taxon>
        <taxon>Magnoliopsida</taxon>
        <taxon>Proteales</taxon>
        <taxon>Nelumbonaceae</taxon>
        <taxon>Nelumbo</taxon>
    </lineage>
</organism>